<proteinExistence type="predicted"/>
<sequence>MKLYRLSIAHEHTIKTENAAVSRQLKTFLSMCLLHHEKSASVDLMTKANNKLVCHFDEV</sequence>
<evidence type="ECO:0000313" key="2">
    <source>
        <dbReference type="Proteomes" id="UP000183832"/>
    </source>
</evidence>
<keyword evidence="2" id="KW-1185">Reference proteome</keyword>
<dbReference type="Proteomes" id="UP000183832">
    <property type="component" value="Unassembled WGS sequence"/>
</dbReference>
<organism evidence="1 2">
    <name type="scientific">Clunio marinus</name>
    <dbReference type="NCBI Taxonomy" id="568069"/>
    <lineage>
        <taxon>Eukaryota</taxon>
        <taxon>Metazoa</taxon>
        <taxon>Ecdysozoa</taxon>
        <taxon>Arthropoda</taxon>
        <taxon>Hexapoda</taxon>
        <taxon>Insecta</taxon>
        <taxon>Pterygota</taxon>
        <taxon>Neoptera</taxon>
        <taxon>Endopterygota</taxon>
        <taxon>Diptera</taxon>
        <taxon>Nematocera</taxon>
        <taxon>Chironomoidea</taxon>
        <taxon>Chironomidae</taxon>
        <taxon>Clunio</taxon>
    </lineage>
</organism>
<name>A0A1J1HXC9_9DIPT</name>
<dbReference type="EMBL" id="CVRI01000034">
    <property type="protein sequence ID" value="CRK92643.1"/>
    <property type="molecule type" value="Genomic_DNA"/>
</dbReference>
<reference evidence="1 2" key="1">
    <citation type="submission" date="2015-04" db="EMBL/GenBank/DDBJ databases">
        <authorList>
            <person name="Syromyatnikov M.Y."/>
            <person name="Popov V.N."/>
        </authorList>
    </citation>
    <scope>NUCLEOTIDE SEQUENCE [LARGE SCALE GENOMIC DNA]</scope>
</reference>
<gene>
    <name evidence="1" type="ORF">CLUMA_CG006208</name>
</gene>
<protein>
    <submittedName>
        <fullName evidence="1">CLUMA_CG006208, isoform A</fullName>
    </submittedName>
</protein>
<dbReference type="AlphaFoldDB" id="A0A1J1HXC9"/>
<accession>A0A1J1HXC9</accession>
<evidence type="ECO:0000313" key="1">
    <source>
        <dbReference type="EMBL" id="CRK92643.1"/>
    </source>
</evidence>